<dbReference type="PANTHER" id="PTHR16024">
    <property type="entry name" value="XK-RELATED PROTEIN"/>
    <property type="match status" value="1"/>
</dbReference>
<keyword evidence="5 7" id="KW-1133">Transmembrane helix</keyword>
<feature type="transmembrane region" description="Helical" evidence="7">
    <location>
        <begin position="208"/>
        <end position="229"/>
    </location>
</feature>
<evidence type="ECO:0000256" key="5">
    <source>
        <dbReference type="ARBA" id="ARBA00022989"/>
    </source>
</evidence>
<dbReference type="PANTHER" id="PTHR16024:SF13">
    <property type="entry name" value="XK-RELATED PROTEIN 9"/>
    <property type="match status" value="1"/>
</dbReference>
<dbReference type="Proteomes" id="UP001190640">
    <property type="component" value="Chromosome 7"/>
</dbReference>
<dbReference type="InterPro" id="IPR018629">
    <property type="entry name" value="XK-rel"/>
</dbReference>
<evidence type="ECO:0000256" key="1">
    <source>
        <dbReference type="ARBA" id="ARBA00004651"/>
    </source>
</evidence>
<evidence type="ECO:0000313" key="8">
    <source>
        <dbReference type="Proteomes" id="UP001190640"/>
    </source>
</evidence>
<feature type="transmembrane region" description="Helical" evidence="7">
    <location>
        <begin position="79"/>
        <end position="98"/>
    </location>
</feature>
<evidence type="ECO:0000256" key="7">
    <source>
        <dbReference type="RuleBase" id="RU910716"/>
    </source>
</evidence>
<organism evidence="8 9">
    <name type="scientific">Eublepharis macularius</name>
    <name type="common">Leopard gecko</name>
    <name type="synonym">Cyrtodactylus macularius</name>
    <dbReference type="NCBI Taxonomy" id="481883"/>
    <lineage>
        <taxon>Eukaryota</taxon>
        <taxon>Metazoa</taxon>
        <taxon>Chordata</taxon>
        <taxon>Craniata</taxon>
        <taxon>Vertebrata</taxon>
        <taxon>Euteleostomi</taxon>
        <taxon>Lepidosauria</taxon>
        <taxon>Squamata</taxon>
        <taxon>Bifurcata</taxon>
        <taxon>Gekkota</taxon>
        <taxon>Eublepharidae</taxon>
        <taxon>Eublepharinae</taxon>
        <taxon>Eublepharis</taxon>
    </lineage>
</organism>
<feature type="transmembrane region" description="Helical" evidence="7">
    <location>
        <begin position="324"/>
        <end position="345"/>
    </location>
</feature>
<dbReference type="Pfam" id="PF09815">
    <property type="entry name" value="XK-related"/>
    <property type="match status" value="1"/>
</dbReference>
<feature type="transmembrane region" description="Helical" evidence="7">
    <location>
        <begin position="235"/>
        <end position="252"/>
    </location>
</feature>
<accession>A0AA97JNH1</accession>
<gene>
    <name evidence="9" type="primary">XKR9</name>
</gene>
<dbReference type="CTD" id="389668"/>
<dbReference type="GeneID" id="129333024"/>
<proteinExistence type="inferred from homology"/>
<evidence type="ECO:0000256" key="3">
    <source>
        <dbReference type="ARBA" id="ARBA00022475"/>
    </source>
</evidence>
<keyword evidence="4 7" id="KW-0812">Transmembrane</keyword>
<dbReference type="InterPro" id="IPR050895">
    <property type="entry name" value="XK-related_scramblase"/>
</dbReference>
<evidence type="ECO:0000313" key="9">
    <source>
        <dbReference type="RefSeq" id="XP_054840296.1"/>
    </source>
</evidence>
<feature type="transmembrane region" description="Helical" evidence="7">
    <location>
        <begin position="293"/>
        <end position="312"/>
    </location>
</feature>
<feature type="transmembrane region" description="Helical" evidence="7">
    <location>
        <begin position="48"/>
        <end position="67"/>
    </location>
</feature>
<comment type="similarity">
    <text evidence="2 7">Belongs to the XK family.</text>
</comment>
<evidence type="ECO:0000256" key="2">
    <source>
        <dbReference type="ARBA" id="ARBA00008789"/>
    </source>
</evidence>
<comment type="subcellular location">
    <subcellularLocation>
        <location evidence="1">Cell membrane</location>
        <topology evidence="1">Multi-pass membrane protein</topology>
    </subcellularLocation>
    <subcellularLocation>
        <location evidence="7">Membrane</location>
        <topology evidence="7">Multi-pass membrane protein</topology>
    </subcellularLocation>
</comment>
<name>A0AA97JNH1_EUBMA</name>
<reference evidence="9" key="1">
    <citation type="submission" date="2025-08" db="UniProtKB">
        <authorList>
            <consortium name="RefSeq"/>
        </authorList>
    </citation>
    <scope>IDENTIFICATION</scope>
    <source>
        <tissue evidence="9">Blood</tissue>
    </source>
</reference>
<sequence>MLNPENKTMRFTKQNFAMVVLGIVTYIADIGADLWIARNYFCKGQYLWCSLTLTIVLLSSLVVQFFSYTWFKEDNEVKLNWICLLHFFHGGMFTRYWIALKYGYQAAFKQISLEDRLIDDLSSIIHKTAIDAIADISMLRLFKTFLESTPQLILQIYILMTSNSSAISQYFSIVMSFSSVTCSTVDYQIALRKSLPDKNKFTRLSSKITYLLYKLLTLTSWILSITLVMVLSTKIAFILVALFWFGGICWTLKQHTEFCKSTAAEVVYRTVVSIILIFTFFNIKGEKTKIPLSVYYVIRILATSAILCTCMIQKLSFNGKIHLLSMTMVVAFTLVLGICSLLVYYKFFHPNNNCTQDVVDGAETEREKICRISKCTMQ</sequence>
<dbReference type="RefSeq" id="XP_054840296.1">
    <property type="nucleotide sequence ID" value="XM_054984321.1"/>
</dbReference>
<feature type="transmembrane region" description="Helical" evidence="7">
    <location>
        <begin position="16"/>
        <end position="36"/>
    </location>
</feature>
<protein>
    <recommendedName>
        <fullName evidence="7">XK-related protein</fullName>
    </recommendedName>
</protein>
<evidence type="ECO:0000256" key="4">
    <source>
        <dbReference type="ARBA" id="ARBA00022692"/>
    </source>
</evidence>
<dbReference type="KEGG" id="emc:129333024"/>
<evidence type="ECO:0000256" key="6">
    <source>
        <dbReference type="ARBA" id="ARBA00023136"/>
    </source>
</evidence>
<dbReference type="AlphaFoldDB" id="A0AA97JNH1"/>
<dbReference type="GO" id="GO:0005886">
    <property type="term" value="C:plasma membrane"/>
    <property type="evidence" value="ECO:0007669"/>
    <property type="project" value="UniProtKB-SubCell"/>
</dbReference>
<keyword evidence="3" id="KW-1003">Cell membrane</keyword>
<keyword evidence="8" id="KW-1185">Reference proteome</keyword>
<keyword evidence="6 7" id="KW-0472">Membrane</keyword>